<organism evidence="3 4">
    <name type="scientific">Pseudanabaena mucicola FACHB-723</name>
    <dbReference type="NCBI Taxonomy" id="2692860"/>
    <lineage>
        <taxon>Bacteria</taxon>
        <taxon>Bacillati</taxon>
        <taxon>Cyanobacteriota</taxon>
        <taxon>Cyanophyceae</taxon>
        <taxon>Pseudanabaenales</taxon>
        <taxon>Pseudanabaenaceae</taxon>
        <taxon>Pseudanabaena</taxon>
    </lineage>
</organism>
<name>A0ABR7ZV63_9CYAN</name>
<keyword evidence="4" id="KW-1185">Reference proteome</keyword>
<comment type="caution">
    <text evidence="3">The sequence shown here is derived from an EMBL/GenBank/DDBJ whole genome shotgun (WGS) entry which is preliminary data.</text>
</comment>
<evidence type="ECO:0000256" key="1">
    <source>
        <dbReference type="ARBA" id="ARBA00022549"/>
    </source>
</evidence>
<evidence type="ECO:0000256" key="2">
    <source>
        <dbReference type="ARBA" id="ARBA00022738"/>
    </source>
</evidence>
<protein>
    <submittedName>
        <fullName evidence="3">HEAT repeat domain-containing protein</fullName>
    </submittedName>
</protein>
<dbReference type="RefSeq" id="WP_190402284.1">
    <property type="nucleotide sequence ID" value="NZ_JACJQB010000005.1"/>
</dbReference>
<gene>
    <name evidence="3" type="ORF">H6F41_04490</name>
</gene>
<dbReference type="SUPFAM" id="SSF48371">
    <property type="entry name" value="ARM repeat"/>
    <property type="match status" value="1"/>
</dbReference>
<evidence type="ECO:0000313" key="4">
    <source>
        <dbReference type="Proteomes" id="UP000642094"/>
    </source>
</evidence>
<sequence>MTDRLSQLIKAVEESDSSRLLVQSVQNLAAARLEGAIPTLIEALSYNNPGAAVAAVDGLILLGDPAVPALLELLDMHNYTARSWAIRALAGIGDPRGLVTLIGVATADFAMSVRRAAVKGLGTMKWHWFPHELREIAQAEALEALLFVAQQDEEWVVRYAAVVGLQSLAIAIADIHPDWRACIQTQFNLMSCNDESLAVRGRVWYAQKMLQQHLENLKTNSHASYEHSPKYQVLTSPSQQSPLTQNDWEVILNNLYEIKRQERTERGYEGDPSRFQDLAAVVATASSEQNT</sequence>
<keyword evidence="1" id="KW-0042">Antenna complex</keyword>
<reference evidence="3 4" key="1">
    <citation type="journal article" date="2020" name="ISME J.">
        <title>Comparative genomics reveals insights into cyanobacterial evolution and habitat adaptation.</title>
        <authorList>
            <person name="Chen M.Y."/>
            <person name="Teng W.K."/>
            <person name="Zhao L."/>
            <person name="Hu C.X."/>
            <person name="Zhou Y.K."/>
            <person name="Han B.P."/>
            <person name="Song L.R."/>
            <person name="Shu W.S."/>
        </authorList>
    </citation>
    <scope>NUCLEOTIDE SEQUENCE [LARGE SCALE GENOMIC DNA]</scope>
    <source>
        <strain evidence="3 4">FACHB-723</strain>
    </source>
</reference>
<dbReference type="InterPro" id="IPR016024">
    <property type="entry name" value="ARM-type_fold"/>
</dbReference>
<evidence type="ECO:0000313" key="3">
    <source>
        <dbReference type="EMBL" id="MBD2187404.1"/>
    </source>
</evidence>
<keyword evidence="2" id="KW-0605">Phycobilisome</keyword>
<accession>A0ABR7ZV63</accession>
<proteinExistence type="predicted"/>
<dbReference type="Proteomes" id="UP000642094">
    <property type="component" value="Unassembled WGS sequence"/>
</dbReference>
<dbReference type="Gene3D" id="1.25.10.10">
    <property type="entry name" value="Leucine-rich Repeat Variant"/>
    <property type="match status" value="1"/>
</dbReference>
<dbReference type="InterPro" id="IPR011989">
    <property type="entry name" value="ARM-like"/>
</dbReference>
<dbReference type="Pfam" id="PF13646">
    <property type="entry name" value="HEAT_2"/>
    <property type="match status" value="1"/>
</dbReference>
<dbReference type="EMBL" id="JACJQB010000005">
    <property type="protein sequence ID" value="MBD2187404.1"/>
    <property type="molecule type" value="Genomic_DNA"/>
</dbReference>